<evidence type="ECO:0000313" key="2">
    <source>
        <dbReference type="EMBL" id="OIN89668.1"/>
    </source>
</evidence>
<evidence type="ECO:0000256" key="1">
    <source>
        <dbReference type="SAM" id="Phobius"/>
    </source>
</evidence>
<comment type="caution">
    <text evidence="2">The sequence shown here is derived from an EMBL/GenBank/DDBJ whole genome shotgun (WGS) entry which is preliminary data.</text>
</comment>
<keyword evidence="1" id="KW-0472">Membrane</keyword>
<dbReference type="EMBL" id="MNUJ01000030">
    <property type="protein sequence ID" value="OIN89668.1"/>
    <property type="molecule type" value="Genomic_DNA"/>
</dbReference>
<accession>A0A1J4RTM4</accession>
<evidence type="ECO:0000313" key="3">
    <source>
        <dbReference type="Proteomes" id="UP000182753"/>
    </source>
</evidence>
<proteinExistence type="predicted"/>
<sequence length="104" mass="11928">MWESIILAFRDRIYLLFAAAALLLSVVIFYLFRQLTTKNESIWLAPIFTPIHFYVIVVFAINFILSLVSHKRDKFLSLAFNFTTLAVDVLLITAMILNLTNSNG</sequence>
<reference evidence="2 3" key="1">
    <citation type="journal article" date="2016" name="Environ. Microbiol.">
        <title>Genomic resolution of a cold subsurface aquifer community provides metabolic insights for novel microbes adapted to high CO concentrations.</title>
        <authorList>
            <person name="Probst A.J."/>
            <person name="Castelle C.J."/>
            <person name="Singh A."/>
            <person name="Brown C.T."/>
            <person name="Anantharaman K."/>
            <person name="Sharon I."/>
            <person name="Hug L.A."/>
            <person name="Burstein D."/>
            <person name="Emerson J.B."/>
            <person name="Thomas B.C."/>
            <person name="Banfield J.F."/>
        </authorList>
    </citation>
    <scope>NUCLEOTIDE SEQUENCE [LARGE SCALE GENOMIC DNA]</scope>
    <source>
        <strain evidence="2">CG1_02_42_45</strain>
    </source>
</reference>
<gene>
    <name evidence="2" type="ORF">AUJ40_01485</name>
</gene>
<feature type="transmembrane region" description="Helical" evidence="1">
    <location>
        <begin position="44"/>
        <end position="68"/>
    </location>
</feature>
<organism evidence="2 3">
    <name type="scientific">Candidatus Berkelbacteria bacterium CG1_02_42_45</name>
    <dbReference type="NCBI Taxonomy" id="1805036"/>
    <lineage>
        <taxon>Bacteria</taxon>
        <taxon>Candidatus Berkelbacteria</taxon>
    </lineage>
</organism>
<feature type="transmembrane region" description="Helical" evidence="1">
    <location>
        <begin position="12"/>
        <end position="32"/>
    </location>
</feature>
<keyword evidence="1" id="KW-1133">Transmembrane helix</keyword>
<keyword evidence="1" id="KW-0812">Transmembrane</keyword>
<protein>
    <submittedName>
        <fullName evidence="2">Uncharacterized protein</fullName>
    </submittedName>
</protein>
<dbReference type="AlphaFoldDB" id="A0A1J4RTM4"/>
<feature type="transmembrane region" description="Helical" evidence="1">
    <location>
        <begin position="75"/>
        <end position="97"/>
    </location>
</feature>
<name>A0A1J4RTM4_9BACT</name>
<dbReference type="Proteomes" id="UP000182753">
    <property type="component" value="Unassembled WGS sequence"/>
</dbReference>